<name>A0ABR0F2Y4_ZASCE</name>
<keyword evidence="7" id="KW-1185">Reference proteome</keyword>
<dbReference type="PANTHER" id="PTHR43735:SF3">
    <property type="entry name" value="FERROPTOSIS SUPPRESSOR PROTEIN 1"/>
    <property type="match status" value="1"/>
</dbReference>
<dbReference type="Gene3D" id="3.50.50.100">
    <property type="match status" value="1"/>
</dbReference>
<evidence type="ECO:0000313" key="6">
    <source>
        <dbReference type="EMBL" id="KAK4507443.1"/>
    </source>
</evidence>
<dbReference type="InterPro" id="IPR036188">
    <property type="entry name" value="FAD/NAD-bd_sf"/>
</dbReference>
<evidence type="ECO:0000256" key="4">
    <source>
        <dbReference type="ARBA" id="ARBA00023002"/>
    </source>
</evidence>
<keyword evidence="2" id="KW-0285">Flavoprotein</keyword>
<protein>
    <recommendedName>
        <fullName evidence="5">FAD/NAD(P)-binding domain-containing protein</fullName>
    </recommendedName>
</protein>
<dbReference type="EMBL" id="JAXOVC010000001">
    <property type="protein sequence ID" value="KAK4507443.1"/>
    <property type="molecule type" value="Genomic_DNA"/>
</dbReference>
<evidence type="ECO:0000256" key="2">
    <source>
        <dbReference type="ARBA" id="ARBA00022630"/>
    </source>
</evidence>
<evidence type="ECO:0000256" key="1">
    <source>
        <dbReference type="ARBA" id="ARBA00006442"/>
    </source>
</evidence>
<dbReference type="PRINTS" id="PR00368">
    <property type="entry name" value="FADPNR"/>
</dbReference>
<evidence type="ECO:0000259" key="5">
    <source>
        <dbReference type="Pfam" id="PF07992"/>
    </source>
</evidence>
<gene>
    <name evidence="6" type="ORF">PRZ48_001178</name>
</gene>
<dbReference type="InterPro" id="IPR023753">
    <property type="entry name" value="FAD/NAD-binding_dom"/>
</dbReference>
<dbReference type="Pfam" id="PF07992">
    <property type="entry name" value="Pyr_redox_2"/>
    <property type="match status" value="1"/>
</dbReference>
<dbReference type="Proteomes" id="UP001305779">
    <property type="component" value="Unassembled WGS sequence"/>
</dbReference>
<proteinExistence type="inferred from homology"/>
<dbReference type="PRINTS" id="PR00411">
    <property type="entry name" value="PNDRDTASEI"/>
</dbReference>
<feature type="domain" description="FAD/NAD(P)-binding" evidence="5">
    <location>
        <begin position="6"/>
        <end position="299"/>
    </location>
</feature>
<keyword evidence="4" id="KW-0560">Oxidoreductase</keyword>
<evidence type="ECO:0000313" key="7">
    <source>
        <dbReference type="Proteomes" id="UP001305779"/>
    </source>
</evidence>
<comment type="similarity">
    <text evidence="1">Belongs to the FAD-dependent oxidoreductase family.</text>
</comment>
<keyword evidence="3" id="KW-0274">FAD</keyword>
<reference evidence="6 7" key="1">
    <citation type="journal article" date="2023" name="G3 (Bethesda)">
        <title>A chromosome-level genome assembly of Zasmidium syzygii isolated from banana leaves.</title>
        <authorList>
            <person name="van Westerhoven A.C."/>
            <person name="Mehrabi R."/>
            <person name="Talebi R."/>
            <person name="Steentjes M.B.F."/>
            <person name="Corcolon B."/>
            <person name="Chong P.A."/>
            <person name="Kema G.H.J."/>
            <person name="Seidl M.F."/>
        </authorList>
    </citation>
    <scope>NUCLEOTIDE SEQUENCE [LARGE SCALE GENOMIC DNA]</scope>
    <source>
        <strain evidence="6 7">P124</strain>
    </source>
</reference>
<sequence>MTQIRNIVILGASFSGLGTAHYIAKHILPQLQRVADTKYVLHLVDPSTHFWWHIAAPREIVQPTNLKPEQCFVPIMDGFKQYGNLRDSIIFHHGTASSLDTEARTVTVSLHDGGSESLEYYALVIATGVRSPTAATTLHGDHTISQKALKDLNAKLASAKDVLISGGGPVGVEIAGEVATHLKGKAKVTLYSGSSKILPVFSESRAAKAQKLLEKAGVTVVHNAKTTGSQQTADGKTEVTLDNGKTVTTDVYIPAYGVTPNAEFVPENLKTNKGYVQTNASTLRVDGAGARVYAAGDVAAVDAGGVLNMYNTLPVLGANIAHDLLADAKAGSVAEKKYTFKAAETQVVPVGPKAGVGAFNGFGIPGFVVAMVKGKDYMIKEIPSFTEGKKFVKA</sequence>
<accession>A0ABR0F2Y4</accession>
<evidence type="ECO:0000256" key="3">
    <source>
        <dbReference type="ARBA" id="ARBA00022827"/>
    </source>
</evidence>
<organism evidence="6 7">
    <name type="scientific">Zasmidium cellare</name>
    <name type="common">Wine cellar mold</name>
    <name type="synonym">Racodium cellare</name>
    <dbReference type="NCBI Taxonomy" id="395010"/>
    <lineage>
        <taxon>Eukaryota</taxon>
        <taxon>Fungi</taxon>
        <taxon>Dikarya</taxon>
        <taxon>Ascomycota</taxon>
        <taxon>Pezizomycotina</taxon>
        <taxon>Dothideomycetes</taxon>
        <taxon>Dothideomycetidae</taxon>
        <taxon>Mycosphaerellales</taxon>
        <taxon>Mycosphaerellaceae</taxon>
        <taxon>Zasmidium</taxon>
    </lineage>
</organism>
<dbReference type="PANTHER" id="PTHR43735">
    <property type="entry name" value="APOPTOSIS-INDUCING FACTOR 1"/>
    <property type="match status" value="1"/>
</dbReference>
<dbReference type="SUPFAM" id="SSF51905">
    <property type="entry name" value="FAD/NAD(P)-binding domain"/>
    <property type="match status" value="1"/>
</dbReference>
<comment type="caution">
    <text evidence="6">The sequence shown here is derived from an EMBL/GenBank/DDBJ whole genome shotgun (WGS) entry which is preliminary data.</text>
</comment>